<sequence>MLKELRIFSYLIILFFSSSLIAAEIEKPVQSQPSDFSVKVEFKNNQLVVTNASDKPVNLNNTTIKFHYLGKVFSAVLNQKEVKLNLLAMDAKESGEEDNLYNLTIQEGLVLAPHESLRFKLVTDNKDTPHRFQLTKVSKDALAIATGTLQLTLQSTPLEGLRNPVITVEGSGVTRTKRVTWGTTWEVIKLPPGDYKVSATAVHNRIQFYEFKPITVTIAASQVISKELFFEQAPTTPVKVTLTNAPIARPLITLTGAKYTIPKYVYNNTIMNLPADTYKVTSDISGYSVSYTPNPLKVPDATTLNIVYTAINQNTGRNITFVNQCPFPVWFGFISGATPNPPGRSCNSDADCQAGSTCVNRGAGGNQCFWKNPAPADNNFRLAANGGTNVVQLPRYQNNLGAIWSGAIAGRTNCTAAGCETANCGGGTGACPAGRGFEQPATQAEITMGINSPDFYDVEVINGMNIPVQMSPVLSGPAPANPYDCGSPGAVTSSNSMGACSWAMNPPVVENNYVRAGGNACSSNGDCQAPNVCGLSFNPGKNPLLQKTCGTRIGYWTANQVCGMQNSYGAPFNCREVLPPPQQNLTLTNLYQCTQVGSCYQDGAASTCCGCANWDQLGIPVPNATYTKQCVNQNPTWRSKVLPTLQWLKKACPSVYTYPYDDMSSTFICQINNSSNINSVNYTVTFCPGGKTGGVTGS</sequence>
<dbReference type="PANTHER" id="PTHR31013:SF2">
    <property type="entry name" value="THAUMATIN-LIKE PROTEIN"/>
    <property type="match status" value="1"/>
</dbReference>
<gene>
    <name evidence="1" type="ORF">NCTC13316_00457</name>
</gene>
<dbReference type="SMART" id="SM00205">
    <property type="entry name" value="THN"/>
    <property type="match status" value="1"/>
</dbReference>
<dbReference type="InterPro" id="IPR037176">
    <property type="entry name" value="Osmotin/thaumatin-like_sf"/>
</dbReference>
<evidence type="ECO:0000313" key="2">
    <source>
        <dbReference type="Proteomes" id="UP000254794"/>
    </source>
</evidence>
<evidence type="ECO:0000313" key="1">
    <source>
        <dbReference type="EMBL" id="STX50376.1"/>
    </source>
</evidence>
<dbReference type="PANTHER" id="PTHR31013">
    <property type="entry name" value="THAUMATIN FAMILY PROTEIN-RELATED"/>
    <property type="match status" value="1"/>
</dbReference>
<organism evidence="1 2">
    <name type="scientific">Legionella busanensis</name>
    <dbReference type="NCBI Taxonomy" id="190655"/>
    <lineage>
        <taxon>Bacteria</taxon>
        <taxon>Pseudomonadati</taxon>
        <taxon>Pseudomonadota</taxon>
        <taxon>Gammaproteobacteria</taxon>
        <taxon>Legionellales</taxon>
        <taxon>Legionellaceae</taxon>
        <taxon>Legionella</taxon>
    </lineage>
</organism>
<dbReference type="PROSITE" id="PS51367">
    <property type="entry name" value="THAUMATIN_2"/>
    <property type="match status" value="1"/>
</dbReference>
<name>A0A378JGG5_9GAMM</name>
<dbReference type="AlphaFoldDB" id="A0A378JGG5"/>
<keyword evidence="2" id="KW-1185">Reference proteome</keyword>
<reference evidence="1 2" key="1">
    <citation type="submission" date="2018-06" db="EMBL/GenBank/DDBJ databases">
        <authorList>
            <consortium name="Pathogen Informatics"/>
            <person name="Doyle S."/>
        </authorList>
    </citation>
    <scope>NUCLEOTIDE SEQUENCE [LARGE SCALE GENOMIC DNA]</scope>
    <source>
        <strain evidence="1 2">NCTC13316</strain>
    </source>
</reference>
<dbReference type="SUPFAM" id="SSF49870">
    <property type="entry name" value="Osmotin, thaumatin-like protein"/>
    <property type="match status" value="1"/>
</dbReference>
<proteinExistence type="predicted"/>
<dbReference type="Proteomes" id="UP000254794">
    <property type="component" value="Unassembled WGS sequence"/>
</dbReference>
<dbReference type="EMBL" id="UGOD01000001">
    <property type="protein sequence ID" value="STX50376.1"/>
    <property type="molecule type" value="Genomic_DNA"/>
</dbReference>
<dbReference type="RefSeq" id="WP_160116139.1">
    <property type="nucleotide sequence ID" value="NZ_CAAAHP010000004.1"/>
</dbReference>
<dbReference type="Gene3D" id="2.60.110.10">
    <property type="entry name" value="Thaumatin"/>
    <property type="match status" value="2"/>
</dbReference>
<protein>
    <submittedName>
        <fullName evidence="1">Thaumatin domain-containing protein</fullName>
    </submittedName>
</protein>
<accession>A0A378JGG5</accession>
<dbReference type="OrthoDB" id="7061668at2"/>
<dbReference type="Pfam" id="PF00314">
    <property type="entry name" value="Thaumatin"/>
    <property type="match status" value="1"/>
</dbReference>
<dbReference type="InterPro" id="IPR001938">
    <property type="entry name" value="Thaumatin"/>
</dbReference>